<dbReference type="SUPFAM" id="SSF55729">
    <property type="entry name" value="Acyl-CoA N-acyltransferases (Nat)"/>
    <property type="match status" value="1"/>
</dbReference>
<dbReference type="PANTHER" id="PTHR31435:SF10">
    <property type="entry name" value="BSR4717 PROTEIN"/>
    <property type="match status" value="1"/>
</dbReference>
<dbReference type="EMBL" id="SMCX01000044">
    <property type="protein sequence ID" value="TCW18869.1"/>
    <property type="molecule type" value="Genomic_DNA"/>
</dbReference>
<evidence type="ECO:0000259" key="1">
    <source>
        <dbReference type="PROSITE" id="PS51729"/>
    </source>
</evidence>
<dbReference type="InterPro" id="IPR045057">
    <property type="entry name" value="Gcn5-rel_NAT"/>
</dbReference>
<dbReference type="Pfam" id="PF14542">
    <property type="entry name" value="Acetyltransf_CG"/>
    <property type="match status" value="1"/>
</dbReference>
<dbReference type="Gene3D" id="3.40.630.30">
    <property type="match status" value="1"/>
</dbReference>
<evidence type="ECO:0000313" key="2">
    <source>
        <dbReference type="EMBL" id="TCW18869.1"/>
    </source>
</evidence>
<dbReference type="InterPro" id="IPR031165">
    <property type="entry name" value="GNAT_YJDJ"/>
</dbReference>
<name>A0A4R3ZMD1_9ACTN</name>
<evidence type="ECO:0000313" key="3">
    <source>
        <dbReference type="Proteomes" id="UP000295805"/>
    </source>
</evidence>
<accession>A0A4R3ZMD1</accession>
<protein>
    <recommendedName>
        <fullName evidence="1">N-acetyltransferase domain-containing protein</fullName>
    </recommendedName>
</protein>
<reference evidence="2 3" key="1">
    <citation type="submission" date="2019-03" db="EMBL/GenBank/DDBJ databases">
        <title>Root nodule microbial communities of legume samples collected from USA, Mexico and Botswana.</title>
        <authorList>
            <person name="Hirsch A."/>
        </authorList>
    </citation>
    <scope>NUCLEOTIDE SEQUENCE [LARGE SCALE GENOMIC DNA]</scope>
    <source>
        <strain evidence="2 3">55</strain>
    </source>
</reference>
<dbReference type="PROSITE" id="PS51729">
    <property type="entry name" value="GNAT_YJDJ"/>
    <property type="match status" value="1"/>
</dbReference>
<proteinExistence type="predicted"/>
<comment type="caution">
    <text evidence="2">The sequence shown here is derived from an EMBL/GenBank/DDBJ whole genome shotgun (WGS) entry which is preliminary data.</text>
</comment>
<organism evidence="2 3">
    <name type="scientific">Dietzia cinnamea</name>
    <dbReference type="NCBI Taxonomy" id="321318"/>
    <lineage>
        <taxon>Bacteria</taxon>
        <taxon>Bacillati</taxon>
        <taxon>Actinomycetota</taxon>
        <taxon>Actinomycetes</taxon>
        <taxon>Mycobacteriales</taxon>
        <taxon>Dietziaceae</taxon>
        <taxon>Dietzia</taxon>
    </lineage>
</organism>
<dbReference type="AlphaFoldDB" id="A0A4R3ZMD1"/>
<dbReference type="PANTHER" id="PTHR31435">
    <property type="entry name" value="PROTEIN NATD1"/>
    <property type="match status" value="1"/>
</dbReference>
<feature type="domain" description="N-acetyltransferase" evidence="1">
    <location>
        <begin position="10"/>
        <end position="96"/>
    </location>
</feature>
<dbReference type="Proteomes" id="UP000295805">
    <property type="component" value="Unassembled WGS sequence"/>
</dbReference>
<sequence>MSGSEDVQVRRDDAAGRFEILVDGVVAGQAEYSDGPDGVREFPHTVVASEFGGRGLAGRLVAEALRVTREEGLRVRPSCSFVARYIERNPDSAEVA</sequence>
<dbReference type="InterPro" id="IPR016181">
    <property type="entry name" value="Acyl_CoA_acyltransferase"/>
</dbReference>
<gene>
    <name evidence="2" type="ORF">EDD19_1445</name>
</gene>
<dbReference type="RefSeq" id="WP_106385147.1">
    <property type="nucleotide sequence ID" value="NZ_CP143053.1"/>
</dbReference>
<dbReference type="GeneID" id="89531842"/>